<dbReference type="AlphaFoldDB" id="A0A4R5WR92"/>
<sequence>MPTKLAAAALAAGVVATGVSIGAAERAVPTIEANVVPTSLITDALAGAGWVVDGLAGSVAIPIEALVSLPFDALTAIAISVQRPDYAPSVLSWLVNRYANPAESYPHYTFPWDFKANAIGNIAFGLPYPLGPSATQLGLINSIADGIANVIGAALGGLPDPTTGVDATDAFWATTPGRIITSLNNVPLAPVWAAWDVVDYVGFLPYNVAATIEAAIKTPQEIPGLLSNLVYGLLGSDTEGGLAGNLIADLSYPLTTLPGPVGQFATALVANVQQGLDNLLASLPMPVPPALASTAAAKTAVVTGPAPTAAVTGVAAGDIPAVNAPSANTVTLTVSDTPKTPDATKTGDATKTPDTAKTPDAAKAPEALDTPKTPEAPATPETPKAPDTSKAQDTSKTPETKPDTQGSTTGKPDKKAGKVKSGNKVRPGKSAQTGTATGRPGKPATPASEPGGTSKPGDGAPAGAPGSNSGADQSGAAA</sequence>
<feature type="compositionally biased region" description="Low complexity" evidence="1">
    <location>
        <begin position="456"/>
        <end position="472"/>
    </location>
</feature>
<gene>
    <name evidence="2" type="ORF">EUA03_01800</name>
</gene>
<evidence type="ECO:0000313" key="3">
    <source>
        <dbReference type="Proteomes" id="UP000294929"/>
    </source>
</evidence>
<name>A0A4R5WR92_MYCMU</name>
<feature type="compositionally biased region" description="Low complexity" evidence="1">
    <location>
        <begin position="370"/>
        <end position="388"/>
    </location>
</feature>
<dbReference type="EMBL" id="SDLO01000001">
    <property type="protein sequence ID" value="TDK93853.1"/>
    <property type="molecule type" value="Genomic_DNA"/>
</dbReference>
<evidence type="ECO:0000256" key="1">
    <source>
        <dbReference type="SAM" id="MobiDB-lite"/>
    </source>
</evidence>
<feature type="region of interest" description="Disordered" evidence="1">
    <location>
        <begin position="332"/>
        <end position="478"/>
    </location>
</feature>
<accession>A0A4R5WR92</accession>
<dbReference type="Proteomes" id="UP000294929">
    <property type="component" value="Unassembled WGS sequence"/>
</dbReference>
<proteinExistence type="predicted"/>
<feature type="compositionally biased region" description="Basic residues" evidence="1">
    <location>
        <begin position="417"/>
        <end position="427"/>
    </location>
</feature>
<organism evidence="2 3">
    <name type="scientific">Mycolicibacterium mucogenicum</name>
    <name type="common">Mycobacterium mucogenicum</name>
    <dbReference type="NCBI Taxonomy" id="56689"/>
    <lineage>
        <taxon>Bacteria</taxon>
        <taxon>Bacillati</taxon>
        <taxon>Actinomycetota</taxon>
        <taxon>Actinomycetes</taxon>
        <taxon>Mycobacteriales</taxon>
        <taxon>Mycobacteriaceae</taxon>
        <taxon>Mycolicibacterium</taxon>
    </lineage>
</organism>
<evidence type="ECO:0000313" key="2">
    <source>
        <dbReference type="EMBL" id="TDK93853.1"/>
    </source>
</evidence>
<protein>
    <submittedName>
        <fullName evidence="2">Uncharacterized protein</fullName>
    </submittedName>
</protein>
<reference evidence="2 3" key="1">
    <citation type="submission" date="2019-01" db="EMBL/GenBank/DDBJ databases">
        <title>High-quality-draft genome sequences of five non-tuberculosis mycobacteriaceae isolated from a nosocomial environment.</title>
        <authorList>
            <person name="Tiago I."/>
            <person name="Alarico S."/>
            <person name="Pereira S.G."/>
            <person name="Coelho C."/>
            <person name="Maranha A."/>
            <person name="Empadinhas N."/>
        </authorList>
    </citation>
    <scope>NUCLEOTIDE SEQUENCE [LARGE SCALE GENOMIC DNA]</scope>
    <source>
        <strain evidence="2 3">24AIII</strain>
    </source>
</reference>
<comment type="caution">
    <text evidence="2">The sequence shown here is derived from an EMBL/GenBank/DDBJ whole genome shotgun (WGS) entry which is preliminary data.</text>
</comment>